<organism evidence="1">
    <name type="scientific">Octopus bimaculoides</name>
    <name type="common">California two-spotted octopus</name>
    <dbReference type="NCBI Taxonomy" id="37653"/>
    <lineage>
        <taxon>Eukaryota</taxon>
        <taxon>Metazoa</taxon>
        <taxon>Spiralia</taxon>
        <taxon>Lophotrochozoa</taxon>
        <taxon>Mollusca</taxon>
        <taxon>Cephalopoda</taxon>
        <taxon>Coleoidea</taxon>
        <taxon>Octopodiformes</taxon>
        <taxon>Octopoda</taxon>
        <taxon>Incirrata</taxon>
        <taxon>Octopodidae</taxon>
        <taxon>Octopus</taxon>
    </lineage>
</organism>
<dbReference type="AlphaFoldDB" id="A0A0L8I7Y5"/>
<proteinExistence type="predicted"/>
<accession>A0A0L8I7Y5</accession>
<gene>
    <name evidence="1" type="ORF">OCBIM_22028998mg</name>
</gene>
<name>A0A0L8I7Y5_OCTBM</name>
<sequence>MVPRDPLTTFVKCLVAEDCNSCCGERTRDSQGPVSNSPSRRALSLCICVMLNSRISL</sequence>
<evidence type="ECO:0000313" key="1">
    <source>
        <dbReference type="EMBL" id="KOF97582.1"/>
    </source>
</evidence>
<reference evidence="1" key="1">
    <citation type="submission" date="2015-07" db="EMBL/GenBank/DDBJ databases">
        <title>MeaNS - Measles Nucleotide Surveillance Program.</title>
        <authorList>
            <person name="Tran T."/>
            <person name="Druce J."/>
        </authorList>
    </citation>
    <scope>NUCLEOTIDE SEQUENCE</scope>
    <source>
        <strain evidence="1">UCB-OBI-ISO-001</strain>
        <tissue evidence="1">Gonad</tissue>
    </source>
</reference>
<dbReference type="EMBL" id="KQ416279">
    <property type="protein sequence ID" value="KOF97582.1"/>
    <property type="molecule type" value="Genomic_DNA"/>
</dbReference>
<protein>
    <submittedName>
        <fullName evidence="1">Uncharacterized protein</fullName>
    </submittedName>
</protein>